<feature type="binding site" evidence="6">
    <location>
        <begin position="284"/>
        <end position="286"/>
    </location>
    <ligand>
        <name>ATP</name>
        <dbReference type="ChEBI" id="CHEBI:30616"/>
    </ligand>
</feature>
<dbReference type="CDD" id="cd24010">
    <property type="entry name" value="ASKHA_NBD_AcK_PK"/>
    <property type="match status" value="1"/>
</dbReference>
<dbReference type="InterPro" id="IPR023865">
    <property type="entry name" value="Aliphatic_acid_kinase_CS"/>
</dbReference>
<dbReference type="GO" id="GO:0005737">
    <property type="term" value="C:cytoplasm"/>
    <property type="evidence" value="ECO:0007669"/>
    <property type="project" value="UniProtKB-SubCell"/>
</dbReference>
<dbReference type="SUPFAM" id="SSF53067">
    <property type="entry name" value="Actin-like ATPase domain"/>
    <property type="match status" value="2"/>
</dbReference>
<feature type="binding site" evidence="6">
    <location>
        <begin position="210"/>
        <end position="214"/>
    </location>
    <ligand>
        <name>ATP</name>
        <dbReference type="ChEBI" id="CHEBI:30616"/>
    </ligand>
</feature>
<dbReference type="PROSITE" id="PS01076">
    <property type="entry name" value="ACETATE_KINASE_2"/>
    <property type="match status" value="1"/>
</dbReference>
<dbReference type="UniPathway" id="UPA00340">
    <property type="reaction ID" value="UER00458"/>
</dbReference>
<feature type="binding site" evidence="6">
    <location>
        <begin position="332"/>
        <end position="336"/>
    </location>
    <ligand>
        <name>ATP</name>
        <dbReference type="ChEBI" id="CHEBI:30616"/>
    </ligand>
</feature>
<evidence type="ECO:0000256" key="4">
    <source>
        <dbReference type="ARBA" id="ARBA00022777"/>
    </source>
</evidence>
<comment type="cofactor">
    <cofactor evidence="6">
        <name>Mg(2+)</name>
        <dbReference type="ChEBI" id="CHEBI:18420"/>
    </cofactor>
    <cofactor evidence="6">
        <name>Mn(2+)</name>
        <dbReference type="ChEBI" id="CHEBI:29035"/>
    </cofactor>
    <text evidence="6">Mg(2+). Can also accept Mn(2+).</text>
</comment>
<feature type="site" description="Transition state stabilizer" evidence="6">
    <location>
        <position position="243"/>
    </location>
</feature>
<evidence type="ECO:0000313" key="9">
    <source>
        <dbReference type="Proteomes" id="UP000295008"/>
    </source>
</evidence>
<dbReference type="PANTHER" id="PTHR21060">
    <property type="entry name" value="ACETATE KINASE"/>
    <property type="match status" value="1"/>
</dbReference>
<comment type="caution">
    <text evidence="8">The sequence shown here is derived from an EMBL/GenBank/DDBJ whole genome shotgun (WGS) entry which is preliminary data.</text>
</comment>
<dbReference type="InterPro" id="IPR000890">
    <property type="entry name" value="Aliphatic_acid_kin_short-chain"/>
</dbReference>
<dbReference type="NCBIfam" id="TIGR00016">
    <property type="entry name" value="ackA"/>
    <property type="match status" value="1"/>
</dbReference>
<feature type="binding site" evidence="6">
    <location>
        <position position="386"/>
    </location>
    <ligand>
        <name>Mg(2+)</name>
        <dbReference type="ChEBI" id="CHEBI:18420"/>
    </ligand>
</feature>
<comment type="subunit">
    <text evidence="6">Homodimer.</text>
</comment>
<dbReference type="PROSITE" id="PS01075">
    <property type="entry name" value="ACETATE_KINASE_1"/>
    <property type="match status" value="1"/>
</dbReference>
<dbReference type="PRINTS" id="PR00471">
    <property type="entry name" value="ACETATEKNASE"/>
</dbReference>
<dbReference type="GO" id="GO:0008776">
    <property type="term" value="F:acetate kinase activity"/>
    <property type="evidence" value="ECO:0007669"/>
    <property type="project" value="UniProtKB-UniRule"/>
</dbReference>
<reference evidence="8 9" key="1">
    <citation type="submission" date="2019-03" db="EMBL/GenBank/DDBJ databases">
        <title>Genomic Encyclopedia of Type Strains, Phase IV (KMG-IV): sequencing the most valuable type-strain genomes for metagenomic binning, comparative biology and taxonomic classification.</title>
        <authorList>
            <person name="Goeker M."/>
        </authorList>
    </citation>
    <scope>NUCLEOTIDE SEQUENCE [LARGE SCALE GENOMIC DNA]</scope>
    <source>
        <strain evidence="8 9">LX-B</strain>
    </source>
</reference>
<keyword evidence="5 6" id="KW-0067">ATP-binding</keyword>
<keyword evidence="9" id="KW-1185">Reference proteome</keyword>
<feature type="active site" description="Proton donor/acceptor" evidence="6">
    <location>
        <position position="150"/>
    </location>
</feature>
<dbReference type="Pfam" id="PF00871">
    <property type="entry name" value="Acetate_kinase"/>
    <property type="match status" value="1"/>
</dbReference>
<keyword evidence="6" id="KW-0963">Cytoplasm</keyword>
<keyword evidence="6" id="KW-0479">Metal-binding</keyword>
<dbReference type="InterPro" id="IPR043129">
    <property type="entry name" value="ATPase_NBD"/>
</dbReference>
<sequence length="400" mass="44280">MLILVLNSGSSSLKYKLYQMQTEEVLAAGLVERIGSTNGNAVINHQRPDGEKIRIEQRVSDHSEALKAVLDFLTAADQGVVRSLDEIKAVGHRVLHGGEIFSSAVVVGDKELAEIESLRELGPLHMPANIMGIKACRELMPNTPQVAVFDTAFHQTMPRSSFLYALPYEYYEKYKVRRYGFHGTSHRYVSNRAAQILGKNLSKLKMITLHMGNGSSAAAIKDGKCFDTSMGFTPLEGFVMGTRCGDMDPAIVPFLQNALKLNPNELDTLMNKKSGFLGMTGFSDMRDIQKAREEGNERAQDAYNIFIQRVVKYVGSYFAELGGLDVLVFTAGIGENDCQVRADICERLAHLGVDFDFKKNEGLRGKEAILSKARSKVTVMLVPTNEELLIAQDSYELVNL</sequence>
<dbReference type="GO" id="GO:0005524">
    <property type="term" value="F:ATP binding"/>
    <property type="evidence" value="ECO:0007669"/>
    <property type="project" value="UniProtKB-KW"/>
</dbReference>
<keyword evidence="4 6" id="KW-0418">Kinase</keyword>
<evidence type="ECO:0000313" key="8">
    <source>
        <dbReference type="EMBL" id="TCL69923.1"/>
    </source>
</evidence>
<comment type="pathway">
    <text evidence="6">Metabolic intermediate biosynthesis; acetyl-CoA biosynthesis; acetyl-CoA from acetate: step 1/2.</text>
</comment>
<organism evidence="8 9">
    <name type="scientific">Hydrogenispora ethanolica</name>
    <dbReference type="NCBI Taxonomy" id="1082276"/>
    <lineage>
        <taxon>Bacteria</taxon>
        <taxon>Bacillati</taxon>
        <taxon>Bacillota</taxon>
        <taxon>Hydrogenispora</taxon>
    </lineage>
</organism>
<dbReference type="EMBL" id="SLUN01000011">
    <property type="protein sequence ID" value="TCL69923.1"/>
    <property type="molecule type" value="Genomic_DNA"/>
</dbReference>
<dbReference type="GO" id="GO:0006085">
    <property type="term" value="P:acetyl-CoA biosynthetic process"/>
    <property type="evidence" value="ECO:0007669"/>
    <property type="project" value="UniProtKB-UniRule"/>
</dbReference>
<comment type="subcellular location">
    <subcellularLocation>
        <location evidence="6">Cytoplasm</location>
    </subcellularLocation>
</comment>
<comment type="catalytic activity">
    <reaction evidence="6">
        <text>acetate + ATP = acetyl phosphate + ADP</text>
        <dbReference type="Rhea" id="RHEA:11352"/>
        <dbReference type="ChEBI" id="CHEBI:22191"/>
        <dbReference type="ChEBI" id="CHEBI:30089"/>
        <dbReference type="ChEBI" id="CHEBI:30616"/>
        <dbReference type="ChEBI" id="CHEBI:456216"/>
        <dbReference type="EC" id="2.7.2.1"/>
    </reaction>
</comment>
<dbReference type="InterPro" id="IPR004372">
    <property type="entry name" value="Ac/propionate_kinase"/>
</dbReference>
<keyword evidence="2 6" id="KW-0808">Transferase</keyword>
<dbReference type="AlphaFoldDB" id="A0A4R1RTQ3"/>
<protein>
    <recommendedName>
        <fullName evidence="6">Acetate kinase</fullName>
        <ecNumber evidence="6">2.7.2.1</ecNumber>
    </recommendedName>
    <alternativeName>
        <fullName evidence="6">Acetokinase</fullName>
    </alternativeName>
</protein>
<gene>
    <name evidence="6" type="primary">ackA</name>
    <name evidence="8" type="ORF">EDC14_101145</name>
</gene>
<dbReference type="RefSeq" id="WP_165907934.1">
    <property type="nucleotide sequence ID" value="NZ_SLUN01000011.1"/>
</dbReference>
<feature type="binding site" evidence="6">
    <location>
        <position position="93"/>
    </location>
    <ligand>
        <name>substrate</name>
    </ligand>
</feature>
<evidence type="ECO:0000256" key="2">
    <source>
        <dbReference type="ARBA" id="ARBA00022679"/>
    </source>
</evidence>
<proteinExistence type="inferred from homology"/>
<evidence type="ECO:0000256" key="1">
    <source>
        <dbReference type="ARBA" id="ARBA00008748"/>
    </source>
</evidence>
<dbReference type="PIRSF" id="PIRSF000722">
    <property type="entry name" value="Acetate_prop_kin"/>
    <property type="match status" value="1"/>
</dbReference>
<accession>A0A4R1RTQ3</accession>
<comment type="function">
    <text evidence="6">Catalyzes the formation of acetyl phosphate from acetate and ATP. Can also catalyze the reverse reaction.</text>
</comment>
<comment type="similarity">
    <text evidence="1 6 7">Belongs to the acetokinase family.</text>
</comment>
<dbReference type="HAMAP" id="MF_00020">
    <property type="entry name" value="Acetate_kinase"/>
    <property type="match status" value="1"/>
</dbReference>
<evidence type="ECO:0000256" key="5">
    <source>
        <dbReference type="ARBA" id="ARBA00022840"/>
    </source>
</evidence>
<feature type="binding site" evidence="6">
    <location>
        <position position="14"/>
    </location>
    <ligand>
        <name>ATP</name>
        <dbReference type="ChEBI" id="CHEBI:30616"/>
    </ligand>
</feature>
<dbReference type="EC" id="2.7.2.1" evidence="6"/>
<dbReference type="PANTHER" id="PTHR21060:SF15">
    <property type="entry name" value="ACETATE KINASE-RELATED"/>
    <property type="match status" value="1"/>
</dbReference>
<dbReference type="Proteomes" id="UP000295008">
    <property type="component" value="Unassembled WGS sequence"/>
</dbReference>
<keyword evidence="3 6" id="KW-0547">Nucleotide-binding</keyword>
<feature type="binding site" evidence="6">
    <location>
        <position position="7"/>
    </location>
    <ligand>
        <name>Mg(2+)</name>
        <dbReference type="ChEBI" id="CHEBI:18420"/>
    </ligand>
</feature>
<dbReference type="Gene3D" id="3.30.420.40">
    <property type="match status" value="2"/>
</dbReference>
<evidence type="ECO:0000256" key="6">
    <source>
        <dbReference type="HAMAP-Rule" id="MF_00020"/>
    </source>
</evidence>
<dbReference type="GO" id="GO:0000287">
    <property type="term" value="F:magnesium ion binding"/>
    <property type="evidence" value="ECO:0007669"/>
    <property type="project" value="UniProtKB-UniRule"/>
</dbReference>
<dbReference type="GO" id="GO:0006083">
    <property type="term" value="P:acetate metabolic process"/>
    <property type="evidence" value="ECO:0007669"/>
    <property type="project" value="TreeGrafter"/>
</dbReference>
<evidence type="ECO:0000256" key="3">
    <source>
        <dbReference type="ARBA" id="ARBA00022741"/>
    </source>
</evidence>
<evidence type="ECO:0000256" key="7">
    <source>
        <dbReference type="RuleBase" id="RU003835"/>
    </source>
</evidence>
<feature type="site" description="Transition state stabilizer" evidence="6">
    <location>
        <position position="182"/>
    </location>
</feature>
<name>A0A4R1RTQ3_HYDET</name>
<keyword evidence="6" id="KW-0460">Magnesium</keyword>